<protein>
    <submittedName>
        <fullName evidence="1">Uncharacterized protein</fullName>
    </submittedName>
</protein>
<sequence>MDEDRGRTVKQSFSSIFEESCKKRREDKRCVGGCFFFFSFMCVRTETDKFCFVTFVEKSQLFHCIKAGYCGKLQSFPYFRILFHNTLHMYHCRLYCKCTKERYLKKLIYRLVLQKTG</sequence>
<comment type="caution">
    <text evidence="1">The sequence shown here is derived from an EMBL/GenBank/DDBJ whole genome shotgun (WGS) entry which is preliminary data.</text>
</comment>
<evidence type="ECO:0000313" key="1">
    <source>
        <dbReference type="EMBL" id="KGJ51734.1"/>
    </source>
</evidence>
<evidence type="ECO:0000313" key="2">
    <source>
        <dbReference type="Proteomes" id="UP000030008"/>
    </source>
</evidence>
<proteinExistence type="predicted"/>
<name>A0A099I170_CLOIN</name>
<reference evidence="1 2" key="1">
    <citation type="submission" date="2014-08" db="EMBL/GenBank/DDBJ databases">
        <title>Clostridium innocuum, an unnegligible vancomycin-resistant pathogen causing extra-intestinal infections.</title>
        <authorList>
            <person name="Feng Y."/>
            <person name="Chiu C.-H."/>
        </authorList>
    </citation>
    <scope>NUCLEOTIDE SEQUENCE [LARGE SCALE GENOMIC DNA]</scope>
    <source>
        <strain evidence="1 2">AN88</strain>
    </source>
</reference>
<gene>
    <name evidence="1" type="ORF">CIAN88_18410</name>
</gene>
<dbReference type="AlphaFoldDB" id="A0A099I170"/>
<dbReference type="EMBL" id="JQIF01000097">
    <property type="protein sequence ID" value="KGJ51734.1"/>
    <property type="molecule type" value="Genomic_DNA"/>
</dbReference>
<dbReference type="Proteomes" id="UP000030008">
    <property type="component" value="Unassembled WGS sequence"/>
</dbReference>
<accession>A0A099I170</accession>
<organism evidence="1 2">
    <name type="scientific">Clostridium innocuum</name>
    <dbReference type="NCBI Taxonomy" id="1522"/>
    <lineage>
        <taxon>Bacteria</taxon>
        <taxon>Bacillati</taxon>
        <taxon>Bacillota</taxon>
        <taxon>Clostridia</taxon>
        <taxon>Eubacteriales</taxon>
        <taxon>Clostridiaceae</taxon>
        <taxon>Clostridium</taxon>
    </lineage>
</organism>